<accession>A0A0G1WJ17</accession>
<protein>
    <submittedName>
        <fullName evidence="1">Uncharacterized protein</fullName>
    </submittedName>
</protein>
<dbReference type="Proteomes" id="UP000033882">
    <property type="component" value="Unassembled WGS sequence"/>
</dbReference>
<evidence type="ECO:0000313" key="2">
    <source>
        <dbReference type="Proteomes" id="UP000033882"/>
    </source>
</evidence>
<proteinExistence type="predicted"/>
<dbReference type="AlphaFoldDB" id="A0A0G1WJ17"/>
<name>A0A0G1WJ17_9BACT</name>
<evidence type="ECO:0000313" key="1">
    <source>
        <dbReference type="EMBL" id="KKU90313.1"/>
    </source>
</evidence>
<dbReference type="EMBL" id="LCPB01000004">
    <property type="protein sequence ID" value="KKU90313.1"/>
    <property type="molecule type" value="Genomic_DNA"/>
</dbReference>
<sequence length="360" mass="39226">MKKTAAVERQSGTIVAIGRDMGIPVGTNLGSLTIVPLKKKPVATKIVPAPAALPDLDAIAVVVETPEQIAKRIEDAKQFRAYAQKAVGIVVAIRARRAQISACEEQAEDLIPALQYELETLAASEEKILEAGGDSAMQERIRFGLLMEEIKTAPATKEAASELLQSCIDMGRFRLAMAQDAPNFRTDKIGAQKFDDRVYIPLLDSRKDSGQYALEEELGKYLAKVGEVIALEAKARLEDTLRAGDPRLDRMADGMVGTYVLRFPERIASGKPALSAGVGLVSIESKIRSGGGKLTIIKIVSGAGRLSWMDDYRGSWISFGSFKRGLSDANLEDGLRLMSDRLIRTLSDASKLWNKSSYRR</sequence>
<reference evidence="1 2" key="1">
    <citation type="journal article" date="2015" name="Nature">
        <title>rRNA introns, odd ribosomes, and small enigmatic genomes across a large radiation of phyla.</title>
        <authorList>
            <person name="Brown C.T."/>
            <person name="Hug L.A."/>
            <person name="Thomas B.C."/>
            <person name="Sharon I."/>
            <person name="Castelle C.J."/>
            <person name="Singh A."/>
            <person name="Wilkins M.J."/>
            <person name="Williams K.H."/>
            <person name="Banfield J.F."/>
        </authorList>
    </citation>
    <scope>NUCLEOTIDE SEQUENCE [LARGE SCALE GENOMIC DNA]</scope>
</reference>
<gene>
    <name evidence="1" type="ORF">UY19_C0004G0027</name>
</gene>
<organism evidence="1 2">
    <name type="scientific">Candidatus Wolfebacteria bacterium GW2011_GWA2_47_9b</name>
    <dbReference type="NCBI Taxonomy" id="1619005"/>
    <lineage>
        <taxon>Bacteria</taxon>
        <taxon>Candidatus Wolfeibacteriota</taxon>
    </lineage>
</organism>
<comment type="caution">
    <text evidence="1">The sequence shown here is derived from an EMBL/GenBank/DDBJ whole genome shotgun (WGS) entry which is preliminary data.</text>
</comment>